<evidence type="ECO:0000256" key="1">
    <source>
        <dbReference type="ARBA" id="ARBA00023180"/>
    </source>
</evidence>
<dbReference type="InterPro" id="IPR014745">
    <property type="entry name" value="MHC_II_a/b_N"/>
</dbReference>
<dbReference type="Ensembl" id="ENSCVAT00000003751.1">
    <property type="protein sequence ID" value="ENSCVAP00000007169.1"/>
    <property type="gene ID" value="ENSCVAG00000008816.1"/>
</dbReference>
<dbReference type="InterPro" id="IPR000353">
    <property type="entry name" value="MHC_II_b_N"/>
</dbReference>
<keyword evidence="4" id="KW-1185">Reference proteome</keyword>
<proteinExistence type="predicted"/>
<name>A0A3Q2CP14_CYPVA</name>
<dbReference type="AlphaFoldDB" id="A0A3Q2CP14"/>
<organism evidence="3 4">
    <name type="scientific">Cyprinodon variegatus</name>
    <name type="common">Sheepshead minnow</name>
    <dbReference type="NCBI Taxonomy" id="28743"/>
    <lineage>
        <taxon>Eukaryota</taxon>
        <taxon>Metazoa</taxon>
        <taxon>Chordata</taxon>
        <taxon>Craniata</taxon>
        <taxon>Vertebrata</taxon>
        <taxon>Euteleostomi</taxon>
        <taxon>Actinopterygii</taxon>
        <taxon>Neopterygii</taxon>
        <taxon>Teleostei</taxon>
        <taxon>Neoteleostei</taxon>
        <taxon>Acanthomorphata</taxon>
        <taxon>Ovalentaria</taxon>
        <taxon>Atherinomorphae</taxon>
        <taxon>Cyprinodontiformes</taxon>
        <taxon>Cyprinodontidae</taxon>
        <taxon>Cyprinodon</taxon>
    </lineage>
</organism>
<reference evidence="3" key="2">
    <citation type="submission" date="2025-09" db="UniProtKB">
        <authorList>
            <consortium name="Ensembl"/>
        </authorList>
    </citation>
    <scope>IDENTIFICATION</scope>
</reference>
<dbReference type="GO" id="GO:0042613">
    <property type="term" value="C:MHC class II protein complex"/>
    <property type="evidence" value="ECO:0007669"/>
    <property type="project" value="InterPro"/>
</dbReference>
<feature type="domain" description="MHC class II beta chain N-terminal" evidence="2">
    <location>
        <begin position="12"/>
        <end position="86"/>
    </location>
</feature>
<dbReference type="SUPFAM" id="SSF54452">
    <property type="entry name" value="MHC antigen-recognition domain"/>
    <property type="match status" value="1"/>
</dbReference>
<evidence type="ECO:0000313" key="3">
    <source>
        <dbReference type="Ensembl" id="ENSCVAP00000007169.1"/>
    </source>
</evidence>
<dbReference type="SMART" id="SM00921">
    <property type="entry name" value="MHC_II_beta"/>
    <property type="match status" value="1"/>
</dbReference>
<dbReference type="GO" id="GO:0006955">
    <property type="term" value="P:immune response"/>
    <property type="evidence" value="ECO:0007669"/>
    <property type="project" value="InterPro"/>
</dbReference>
<dbReference type="GO" id="GO:0019882">
    <property type="term" value="P:antigen processing and presentation"/>
    <property type="evidence" value="ECO:0007669"/>
    <property type="project" value="InterPro"/>
</dbReference>
<dbReference type="InterPro" id="IPR011162">
    <property type="entry name" value="MHC_I/II-like_Ag-recog"/>
</dbReference>
<protein>
    <recommendedName>
        <fullName evidence="2">MHC class II beta chain N-terminal domain-containing protein</fullName>
    </recommendedName>
</protein>
<dbReference type="STRING" id="28743.ENSCVAP00000007169"/>
<accession>A0A3Q2CP14</accession>
<evidence type="ECO:0000313" key="4">
    <source>
        <dbReference type="Proteomes" id="UP000265020"/>
    </source>
</evidence>
<sequence length="106" mass="12344">MSCALIGWITMSEAAEQRRIIDIQFICSEYYNKKEYLRFDSNVGRFVGYTDLGVKNAERLNKDQSQIAAFMAQRETVCQPNIDINYQVVLTKTGEFSDWSRIWEGE</sequence>
<dbReference type="Proteomes" id="UP000265020">
    <property type="component" value="Unassembled WGS sequence"/>
</dbReference>
<dbReference type="GeneTree" id="ENSGT00940000177460"/>
<keyword evidence="1" id="KW-0325">Glycoprotein</keyword>
<reference evidence="3" key="1">
    <citation type="submission" date="2025-08" db="UniProtKB">
        <authorList>
            <consortium name="Ensembl"/>
        </authorList>
    </citation>
    <scope>IDENTIFICATION</scope>
</reference>
<dbReference type="Gene3D" id="3.10.320.10">
    <property type="entry name" value="Class II Histocompatibility Antigen, M Beta Chain, Chain B, domain 1"/>
    <property type="match status" value="1"/>
</dbReference>
<dbReference type="Pfam" id="PF00969">
    <property type="entry name" value="MHC_II_beta"/>
    <property type="match status" value="1"/>
</dbReference>
<evidence type="ECO:0000259" key="2">
    <source>
        <dbReference type="SMART" id="SM00921"/>
    </source>
</evidence>